<protein>
    <submittedName>
        <fullName evidence="2">Uncharacterized protein</fullName>
    </submittedName>
</protein>
<proteinExistence type="predicted"/>
<reference evidence="2 3" key="1">
    <citation type="submission" date="2023-10" db="EMBL/GenBank/DDBJ databases">
        <title>Genome-Wide Identification Analysis in wild type Solanum Pinnatisectum Reveals Some Genes Defensing Phytophthora Infestans.</title>
        <authorList>
            <person name="Sun C."/>
        </authorList>
    </citation>
    <scope>NUCLEOTIDE SEQUENCE [LARGE SCALE GENOMIC DNA]</scope>
    <source>
        <strain evidence="2">LQN</strain>
        <tissue evidence="2">Leaf</tissue>
    </source>
</reference>
<evidence type="ECO:0000313" key="2">
    <source>
        <dbReference type="EMBL" id="KAK4730671.1"/>
    </source>
</evidence>
<comment type="caution">
    <text evidence="2">The sequence shown here is derived from an EMBL/GenBank/DDBJ whole genome shotgun (WGS) entry which is preliminary data.</text>
</comment>
<feature type="compositionally biased region" description="Polar residues" evidence="1">
    <location>
        <begin position="7"/>
        <end position="17"/>
    </location>
</feature>
<name>A0AAV9LYC2_9SOLN</name>
<feature type="region of interest" description="Disordered" evidence="1">
    <location>
        <begin position="1"/>
        <end position="22"/>
    </location>
</feature>
<keyword evidence="3" id="KW-1185">Reference proteome</keyword>
<evidence type="ECO:0000313" key="3">
    <source>
        <dbReference type="Proteomes" id="UP001311915"/>
    </source>
</evidence>
<dbReference type="Proteomes" id="UP001311915">
    <property type="component" value="Unassembled WGS sequence"/>
</dbReference>
<sequence length="102" mass="12003">MPYLQANLPNQQWNPDQIQRGPEFSFPTNNTNNIFARGESSTQKQLYHPQFQVQPITSTLTIHLIIHFCLPKLMLVVGYNNNTDHYLKCWVTGTTRLNYWKH</sequence>
<organism evidence="2 3">
    <name type="scientific">Solanum pinnatisectum</name>
    <name type="common">tansyleaf nightshade</name>
    <dbReference type="NCBI Taxonomy" id="50273"/>
    <lineage>
        <taxon>Eukaryota</taxon>
        <taxon>Viridiplantae</taxon>
        <taxon>Streptophyta</taxon>
        <taxon>Embryophyta</taxon>
        <taxon>Tracheophyta</taxon>
        <taxon>Spermatophyta</taxon>
        <taxon>Magnoliopsida</taxon>
        <taxon>eudicotyledons</taxon>
        <taxon>Gunneridae</taxon>
        <taxon>Pentapetalae</taxon>
        <taxon>asterids</taxon>
        <taxon>lamiids</taxon>
        <taxon>Solanales</taxon>
        <taxon>Solanaceae</taxon>
        <taxon>Solanoideae</taxon>
        <taxon>Solaneae</taxon>
        <taxon>Solanum</taxon>
    </lineage>
</organism>
<dbReference type="AlphaFoldDB" id="A0AAV9LYC2"/>
<accession>A0AAV9LYC2</accession>
<dbReference type="EMBL" id="JAWPEI010000003">
    <property type="protein sequence ID" value="KAK4730671.1"/>
    <property type="molecule type" value="Genomic_DNA"/>
</dbReference>
<evidence type="ECO:0000256" key="1">
    <source>
        <dbReference type="SAM" id="MobiDB-lite"/>
    </source>
</evidence>
<gene>
    <name evidence="2" type="ORF">R3W88_023659</name>
</gene>